<dbReference type="Proteomes" id="UP000604046">
    <property type="component" value="Unassembled WGS sequence"/>
</dbReference>
<feature type="region of interest" description="Disordered" evidence="1">
    <location>
        <begin position="1"/>
        <end position="140"/>
    </location>
</feature>
<evidence type="ECO:0000256" key="1">
    <source>
        <dbReference type="SAM" id="MobiDB-lite"/>
    </source>
</evidence>
<comment type="caution">
    <text evidence="2">The sequence shown here is derived from an EMBL/GenBank/DDBJ whole genome shotgun (WGS) entry which is preliminary data.</text>
</comment>
<feature type="compositionally biased region" description="Low complexity" evidence="1">
    <location>
        <begin position="20"/>
        <end position="31"/>
    </location>
</feature>
<dbReference type="AlphaFoldDB" id="A0A812UCJ1"/>
<dbReference type="EMBL" id="CAJNDS010002683">
    <property type="protein sequence ID" value="CAE7564258.1"/>
    <property type="molecule type" value="Genomic_DNA"/>
</dbReference>
<name>A0A812UCJ1_9DINO</name>
<feature type="compositionally biased region" description="Pro residues" evidence="1">
    <location>
        <begin position="114"/>
        <end position="123"/>
    </location>
</feature>
<dbReference type="OrthoDB" id="10363577at2759"/>
<protein>
    <submittedName>
        <fullName evidence="2">Uncharacterized protein</fullName>
    </submittedName>
</protein>
<reference evidence="2" key="1">
    <citation type="submission" date="2021-02" db="EMBL/GenBank/DDBJ databases">
        <authorList>
            <person name="Dougan E. K."/>
            <person name="Rhodes N."/>
            <person name="Thang M."/>
            <person name="Chan C."/>
        </authorList>
    </citation>
    <scope>NUCLEOTIDE SEQUENCE</scope>
</reference>
<keyword evidence="3" id="KW-1185">Reference proteome</keyword>
<accession>A0A812UCJ1</accession>
<organism evidence="2 3">
    <name type="scientific">Symbiodinium natans</name>
    <dbReference type="NCBI Taxonomy" id="878477"/>
    <lineage>
        <taxon>Eukaryota</taxon>
        <taxon>Sar</taxon>
        <taxon>Alveolata</taxon>
        <taxon>Dinophyceae</taxon>
        <taxon>Suessiales</taxon>
        <taxon>Symbiodiniaceae</taxon>
        <taxon>Symbiodinium</taxon>
    </lineage>
</organism>
<sequence>GSVGNPVSPLRQGRSKSQMSASSGGFSDVSDVGGGTSPLSPTLGALYRTSSKESRRASKDRRDSRNSAHSDSAMSDISDAPALHTMDHAQVCALASVDEEDDRQIEASPRGGAHPPPLAPPVPIAAQIPRPDGEVPAHGEDEEFTDLALRASVSGTFSGGLMSQPASPSFPLALLGIALPGVDAEPPIDSHRTNNSDCVSGILRDLEFEKGLIGGQDDDHVQSRQTEPTVGGTDSLLDVMHHELGLPSP</sequence>
<gene>
    <name evidence="2" type="ORF">SNAT2548_LOCUS31922</name>
</gene>
<feature type="compositionally biased region" description="Basic and acidic residues" evidence="1">
    <location>
        <begin position="50"/>
        <end position="68"/>
    </location>
</feature>
<evidence type="ECO:0000313" key="2">
    <source>
        <dbReference type="EMBL" id="CAE7564258.1"/>
    </source>
</evidence>
<feature type="non-terminal residue" evidence="2">
    <location>
        <position position="249"/>
    </location>
</feature>
<proteinExistence type="predicted"/>
<feature type="region of interest" description="Disordered" evidence="1">
    <location>
        <begin position="214"/>
        <end position="234"/>
    </location>
</feature>
<evidence type="ECO:0000313" key="3">
    <source>
        <dbReference type="Proteomes" id="UP000604046"/>
    </source>
</evidence>